<dbReference type="Pfam" id="PF01370">
    <property type="entry name" value="Epimerase"/>
    <property type="match status" value="1"/>
</dbReference>
<dbReference type="Gramene" id="OE9A105709T1">
    <property type="protein sequence ID" value="OE9A105709C1"/>
    <property type="gene ID" value="OE9A105709"/>
</dbReference>
<proteinExistence type="predicted"/>
<dbReference type="Proteomes" id="UP000594638">
    <property type="component" value="Unassembled WGS sequence"/>
</dbReference>
<gene>
    <name evidence="2" type="ORF">OLEA9_A105709</name>
</gene>
<evidence type="ECO:0000313" key="3">
    <source>
        <dbReference type="Proteomes" id="UP000594638"/>
    </source>
</evidence>
<protein>
    <submittedName>
        <fullName evidence="2">UDP-glucose 4-epimerase 5</fullName>
    </submittedName>
</protein>
<dbReference type="EMBL" id="CACTIH010009092">
    <property type="protein sequence ID" value="CAA3023558.1"/>
    <property type="molecule type" value="Genomic_DNA"/>
</dbReference>
<organism evidence="2 3">
    <name type="scientific">Olea europaea subsp. europaea</name>
    <dbReference type="NCBI Taxonomy" id="158383"/>
    <lineage>
        <taxon>Eukaryota</taxon>
        <taxon>Viridiplantae</taxon>
        <taxon>Streptophyta</taxon>
        <taxon>Embryophyta</taxon>
        <taxon>Tracheophyta</taxon>
        <taxon>Spermatophyta</taxon>
        <taxon>Magnoliopsida</taxon>
        <taxon>eudicotyledons</taxon>
        <taxon>Gunneridae</taxon>
        <taxon>Pentapetalae</taxon>
        <taxon>asterids</taxon>
        <taxon>lamiids</taxon>
        <taxon>Lamiales</taxon>
        <taxon>Oleaceae</taxon>
        <taxon>Oleeae</taxon>
        <taxon>Olea</taxon>
    </lineage>
</organism>
<dbReference type="Gene3D" id="3.90.25.10">
    <property type="entry name" value="UDP-galactose 4-epimerase, domain 1"/>
    <property type="match status" value="1"/>
</dbReference>
<dbReference type="Gene3D" id="3.40.50.720">
    <property type="entry name" value="NAD(P)-binding Rossmann-like Domain"/>
    <property type="match status" value="1"/>
</dbReference>
<dbReference type="InterPro" id="IPR001509">
    <property type="entry name" value="Epimerase_deHydtase"/>
</dbReference>
<comment type="caution">
    <text evidence="2">The sequence shown here is derived from an EMBL/GenBank/DDBJ whole genome shotgun (WGS) entry which is preliminary data.</text>
</comment>
<accession>A0A8S0V2P6</accession>
<dbReference type="AlphaFoldDB" id="A0A8S0V2P6"/>
<sequence>MDYRITEFLDLTMQRKTGTGVRDYIHVVDLADGHIAALSNVSDLSVGQIMTWRLISVELGEQL</sequence>
<dbReference type="OrthoDB" id="1733976at2759"/>
<keyword evidence="3" id="KW-1185">Reference proteome</keyword>
<name>A0A8S0V2P6_OLEEU</name>
<evidence type="ECO:0000259" key="1">
    <source>
        <dbReference type="Pfam" id="PF01370"/>
    </source>
</evidence>
<evidence type="ECO:0000313" key="2">
    <source>
        <dbReference type="EMBL" id="CAA3023558.1"/>
    </source>
</evidence>
<reference evidence="2 3" key="1">
    <citation type="submission" date="2019-12" db="EMBL/GenBank/DDBJ databases">
        <authorList>
            <person name="Alioto T."/>
            <person name="Alioto T."/>
            <person name="Gomez Garrido J."/>
        </authorList>
    </citation>
    <scope>NUCLEOTIDE SEQUENCE [LARGE SCALE GENOMIC DNA]</scope>
</reference>
<feature type="domain" description="NAD-dependent epimerase/dehydratase" evidence="1">
    <location>
        <begin position="17"/>
        <end position="47"/>
    </location>
</feature>